<reference evidence="3" key="1">
    <citation type="submission" date="2025-08" db="UniProtKB">
        <authorList>
            <consortium name="RefSeq"/>
        </authorList>
    </citation>
    <scope>IDENTIFICATION</scope>
    <source>
        <tissue evidence="3">Whole organism</tissue>
    </source>
</reference>
<gene>
    <name evidence="3" type="primary">LOC108666333</name>
</gene>
<evidence type="ECO:0000313" key="3">
    <source>
        <dbReference type="RefSeq" id="XP_018008667.1"/>
    </source>
</evidence>
<evidence type="ECO:0000256" key="1">
    <source>
        <dbReference type="SAM" id="SignalP"/>
    </source>
</evidence>
<organism evidence="2 3">
    <name type="scientific">Hyalella azteca</name>
    <name type="common">Amphipod</name>
    <dbReference type="NCBI Taxonomy" id="294128"/>
    <lineage>
        <taxon>Eukaryota</taxon>
        <taxon>Metazoa</taxon>
        <taxon>Ecdysozoa</taxon>
        <taxon>Arthropoda</taxon>
        <taxon>Crustacea</taxon>
        <taxon>Multicrustacea</taxon>
        <taxon>Malacostraca</taxon>
        <taxon>Eumalacostraca</taxon>
        <taxon>Peracarida</taxon>
        <taxon>Amphipoda</taxon>
        <taxon>Senticaudata</taxon>
        <taxon>Talitrida</taxon>
        <taxon>Talitroidea</taxon>
        <taxon>Hyalellidae</taxon>
        <taxon>Hyalella</taxon>
    </lineage>
</organism>
<dbReference type="OrthoDB" id="10569071at2759"/>
<name>A0A8B7N483_HYAAZ</name>
<evidence type="ECO:0000313" key="2">
    <source>
        <dbReference type="Proteomes" id="UP000694843"/>
    </source>
</evidence>
<proteinExistence type="predicted"/>
<protein>
    <submittedName>
        <fullName evidence="3">Uncharacterized protein LOC108666333</fullName>
    </submittedName>
</protein>
<feature type="signal peptide" evidence="1">
    <location>
        <begin position="1"/>
        <end position="22"/>
    </location>
</feature>
<dbReference type="Proteomes" id="UP000694843">
    <property type="component" value="Unplaced"/>
</dbReference>
<dbReference type="AlphaFoldDB" id="A0A8B7N483"/>
<dbReference type="RefSeq" id="XP_018008667.1">
    <property type="nucleotide sequence ID" value="XM_018153178.2"/>
</dbReference>
<dbReference type="KEGG" id="hazt:108666333"/>
<dbReference type="GeneID" id="108666333"/>
<keyword evidence="2" id="KW-1185">Reference proteome</keyword>
<sequence>MARLVFICLACYLWILFPSTESTLSSAVKDADESKSTLQASIDFLIPSEAFKLSPEMKKKLNKKKLLIKTEAAKYIALKLAKLLEVAAAVEWGSLLKSQAMHLATKSYNLFPDQTAAAIQWAFHTPNRDSYYKVFGKSQLPNSFFCPRQANETLACAIKIAGSSFSNIFSFFL</sequence>
<keyword evidence="1" id="KW-0732">Signal</keyword>
<feature type="chain" id="PRO_5034826584" evidence="1">
    <location>
        <begin position="23"/>
        <end position="173"/>
    </location>
</feature>
<accession>A0A8B7N483</accession>